<keyword evidence="11" id="KW-1185">Reference proteome</keyword>
<feature type="region of interest" description="Disordered" evidence="8">
    <location>
        <begin position="378"/>
        <end position="399"/>
    </location>
</feature>
<evidence type="ECO:0000256" key="4">
    <source>
        <dbReference type="ARBA" id="ARBA00022723"/>
    </source>
</evidence>
<dbReference type="InterPro" id="IPR026590">
    <property type="entry name" value="Ssirtuin_cat_dom"/>
</dbReference>
<feature type="compositionally biased region" description="Basic and acidic residues" evidence="8">
    <location>
        <begin position="1"/>
        <end position="18"/>
    </location>
</feature>
<organism evidence="10 11">
    <name type="scientific">Planoprotostelium fungivorum</name>
    <dbReference type="NCBI Taxonomy" id="1890364"/>
    <lineage>
        <taxon>Eukaryota</taxon>
        <taxon>Amoebozoa</taxon>
        <taxon>Evosea</taxon>
        <taxon>Variosea</taxon>
        <taxon>Cavosteliida</taxon>
        <taxon>Cavosteliaceae</taxon>
        <taxon>Planoprotostelium</taxon>
    </lineage>
</organism>
<dbReference type="EMBL" id="MDYQ01000018">
    <property type="protein sequence ID" value="PRP87681.1"/>
    <property type="molecule type" value="Genomic_DNA"/>
</dbReference>
<feature type="active site" description="Proton acceptor" evidence="7">
    <location>
        <position position="188"/>
    </location>
</feature>
<name>A0A2P6NUP2_9EUKA</name>
<feature type="binding site" evidence="7">
    <location>
        <position position="220"/>
    </location>
    <ligand>
        <name>Zn(2+)</name>
        <dbReference type="ChEBI" id="CHEBI:29105"/>
    </ligand>
</feature>
<reference evidence="10 11" key="1">
    <citation type="journal article" date="2018" name="Genome Biol. Evol.">
        <title>Multiple Roots of Fruiting Body Formation in Amoebozoa.</title>
        <authorList>
            <person name="Hillmann F."/>
            <person name="Forbes G."/>
            <person name="Novohradska S."/>
            <person name="Ferling I."/>
            <person name="Riege K."/>
            <person name="Groth M."/>
            <person name="Westermann M."/>
            <person name="Marz M."/>
            <person name="Spaller T."/>
            <person name="Winckler T."/>
            <person name="Schaap P."/>
            <person name="Glockner G."/>
        </authorList>
    </citation>
    <scope>NUCLEOTIDE SEQUENCE [LARGE SCALE GENOMIC DNA]</scope>
    <source>
        <strain evidence="10 11">Jena</strain>
    </source>
</reference>
<dbReference type="CDD" id="cd01408">
    <property type="entry name" value="SIRT1"/>
    <property type="match status" value="1"/>
</dbReference>
<dbReference type="InterPro" id="IPR003000">
    <property type="entry name" value="Sirtuin"/>
</dbReference>
<keyword evidence="6" id="KW-0520">NAD</keyword>
<dbReference type="GO" id="GO:0046872">
    <property type="term" value="F:metal ion binding"/>
    <property type="evidence" value="ECO:0007669"/>
    <property type="project" value="UniProtKB-KW"/>
</dbReference>
<dbReference type="Pfam" id="PF02146">
    <property type="entry name" value="SIR2"/>
    <property type="match status" value="1"/>
</dbReference>
<dbReference type="PROSITE" id="PS50305">
    <property type="entry name" value="SIRTUIN"/>
    <property type="match status" value="1"/>
</dbReference>
<dbReference type="GO" id="GO:0017136">
    <property type="term" value="F:histone deacetylase activity, NAD-dependent"/>
    <property type="evidence" value="ECO:0007669"/>
    <property type="project" value="TreeGrafter"/>
</dbReference>
<dbReference type="InParanoid" id="A0A2P6NUP2"/>
<evidence type="ECO:0000256" key="3">
    <source>
        <dbReference type="ARBA" id="ARBA00022679"/>
    </source>
</evidence>
<dbReference type="Gene3D" id="3.30.1600.10">
    <property type="entry name" value="SIR2/SIRT2 'Small Domain"/>
    <property type="match status" value="1"/>
</dbReference>
<proteinExistence type="inferred from homology"/>
<feature type="binding site" evidence="7">
    <location>
        <position position="223"/>
    </location>
    <ligand>
        <name>Zn(2+)</name>
        <dbReference type="ChEBI" id="CHEBI:29105"/>
    </ligand>
</feature>
<dbReference type="AlphaFoldDB" id="A0A2P6NUP2"/>
<dbReference type="PANTHER" id="PTHR11085">
    <property type="entry name" value="NAD-DEPENDENT PROTEIN DEACYLASE SIRTUIN-5, MITOCHONDRIAL-RELATED"/>
    <property type="match status" value="1"/>
</dbReference>
<dbReference type="OrthoDB" id="420264at2759"/>
<evidence type="ECO:0000256" key="7">
    <source>
        <dbReference type="PROSITE-ProRule" id="PRU00236"/>
    </source>
</evidence>
<evidence type="ECO:0000256" key="5">
    <source>
        <dbReference type="ARBA" id="ARBA00022833"/>
    </source>
</evidence>
<evidence type="ECO:0000256" key="6">
    <source>
        <dbReference type="ARBA" id="ARBA00023027"/>
    </source>
</evidence>
<sequence length="399" mass="45033">MEQKTEKKEDDVIVKNEATDAVTSGNEKESATTEEHVLVELLSSVSIQSKPPTTPKSKPLSEPTIEEVAKGITDGTFKKIIVMTGAGISVAAGIPDFRTPGTGLYYNLQKYDLPFPEAVFEIRYFQQRPEPFYALAKEMWPSNYKPTITHHFIRLLEEKGVLLRNYTQNIDTLERQAGISPELLVEAHGSFGTTRCIKCKREVDQEWLREKVFRDEIPKCSDCEGLIKPDITFFGENLPERFHTLTHPDFQQCDLLFVIGTSLEVYPFASLVDRPKSDVPRVLINMEEVGPFESTKKDDCRDVKVLGDCQASVRELAKLLHWESELDELVHQGEVKFKSRRQMSRVEDSHEKNATLSEVIHSASTILGNSVPFGAVEAGQTESNIESAVSDYENKKPEH</sequence>
<feature type="binding site" evidence="7">
    <location>
        <position position="199"/>
    </location>
    <ligand>
        <name>Zn(2+)</name>
        <dbReference type="ChEBI" id="CHEBI:29105"/>
    </ligand>
</feature>
<feature type="binding site" evidence="7">
    <location>
        <position position="196"/>
    </location>
    <ligand>
        <name>Zn(2+)</name>
        <dbReference type="ChEBI" id="CHEBI:29105"/>
    </ligand>
</feature>
<comment type="similarity">
    <text evidence="2">Belongs to the sirtuin family.</text>
</comment>
<evidence type="ECO:0000313" key="10">
    <source>
        <dbReference type="EMBL" id="PRP87681.1"/>
    </source>
</evidence>
<evidence type="ECO:0000259" key="9">
    <source>
        <dbReference type="PROSITE" id="PS50305"/>
    </source>
</evidence>
<dbReference type="SUPFAM" id="SSF52467">
    <property type="entry name" value="DHS-like NAD/FAD-binding domain"/>
    <property type="match status" value="1"/>
</dbReference>
<keyword evidence="3" id="KW-0808">Transferase</keyword>
<comment type="cofactor">
    <cofactor evidence="1">
        <name>Zn(2+)</name>
        <dbReference type="ChEBI" id="CHEBI:29105"/>
    </cofactor>
</comment>
<feature type="domain" description="Deacetylase sirtuin-type" evidence="9">
    <location>
        <begin position="58"/>
        <end position="323"/>
    </location>
</feature>
<evidence type="ECO:0000256" key="2">
    <source>
        <dbReference type="ARBA" id="ARBA00006988"/>
    </source>
</evidence>
<evidence type="ECO:0000256" key="8">
    <source>
        <dbReference type="SAM" id="MobiDB-lite"/>
    </source>
</evidence>
<dbReference type="GO" id="GO:0005634">
    <property type="term" value="C:nucleus"/>
    <property type="evidence" value="ECO:0007669"/>
    <property type="project" value="TreeGrafter"/>
</dbReference>
<dbReference type="STRING" id="1890364.A0A2P6NUP2"/>
<keyword evidence="4 7" id="KW-0479">Metal-binding</keyword>
<dbReference type="Proteomes" id="UP000241769">
    <property type="component" value="Unassembled WGS sequence"/>
</dbReference>
<dbReference type="GO" id="GO:0070403">
    <property type="term" value="F:NAD+ binding"/>
    <property type="evidence" value="ECO:0007669"/>
    <property type="project" value="InterPro"/>
</dbReference>
<dbReference type="InterPro" id="IPR050134">
    <property type="entry name" value="NAD-dep_sirtuin_deacylases"/>
</dbReference>
<evidence type="ECO:0000313" key="11">
    <source>
        <dbReference type="Proteomes" id="UP000241769"/>
    </source>
</evidence>
<dbReference type="InterPro" id="IPR026591">
    <property type="entry name" value="Sirtuin_cat_small_dom_sf"/>
</dbReference>
<dbReference type="InterPro" id="IPR029035">
    <property type="entry name" value="DHS-like_NAD/FAD-binding_dom"/>
</dbReference>
<dbReference type="Gene3D" id="3.40.50.1220">
    <property type="entry name" value="TPP-binding domain"/>
    <property type="match status" value="1"/>
</dbReference>
<accession>A0A2P6NUP2</accession>
<feature type="region of interest" description="Disordered" evidence="8">
    <location>
        <begin position="1"/>
        <end position="34"/>
    </location>
</feature>
<dbReference type="PANTHER" id="PTHR11085:SF6">
    <property type="entry name" value="NAD-DEPENDENT PROTEIN DEACETYLASE SIRTUIN-2"/>
    <property type="match status" value="1"/>
</dbReference>
<protein>
    <recommendedName>
        <fullName evidence="9">Deacetylase sirtuin-type domain-containing protein</fullName>
    </recommendedName>
</protein>
<comment type="caution">
    <text evidence="10">The sequence shown here is derived from an EMBL/GenBank/DDBJ whole genome shotgun (WGS) entry which is preliminary data.</text>
</comment>
<keyword evidence="5 7" id="KW-0862">Zinc</keyword>
<gene>
    <name evidence="10" type="ORF">PROFUN_02381</name>
</gene>
<evidence type="ECO:0000256" key="1">
    <source>
        <dbReference type="ARBA" id="ARBA00001947"/>
    </source>
</evidence>